<evidence type="ECO:0000256" key="3">
    <source>
        <dbReference type="ARBA" id="ARBA00022448"/>
    </source>
</evidence>
<reference evidence="13 14" key="1">
    <citation type="journal article" date="2015" name="Microbiome">
        <title>Genomic resolution of linkages in carbon, nitrogen, and sulfur cycling among widespread estuary sediment bacteria.</title>
        <authorList>
            <person name="Baker B.J."/>
            <person name="Lazar C.S."/>
            <person name="Teske A.P."/>
            <person name="Dick G.J."/>
        </authorList>
    </citation>
    <scope>NUCLEOTIDE SEQUENCE [LARGE SCALE GENOMIC DNA]</scope>
    <source>
        <strain evidence="13">DG_54_3</strain>
    </source>
</reference>
<evidence type="ECO:0000313" key="14">
    <source>
        <dbReference type="Proteomes" id="UP000051861"/>
    </source>
</evidence>
<dbReference type="HAMAP" id="MF_01393">
    <property type="entry name" value="ATP_synth_a_bact"/>
    <property type="match status" value="1"/>
</dbReference>
<evidence type="ECO:0000256" key="12">
    <source>
        <dbReference type="RuleBase" id="RU000483"/>
    </source>
</evidence>
<comment type="caution">
    <text evidence="13">The sequence shown here is derived from an EMBL/GenBank/DDBJ whole genome shotgun (WGS) entry which is preliminary data.</text>
</comment>
<dbReference type="SUPFAM" id="SSF81336">
    <property type="entry name" value="F1F0 ATP synthase subunit A"/>
    <property type="match status" value="1"/>
</dbReference>
<evidence type="ECO:0000256" key="9">
    <source>
        <dbReference type="ARBA" id="ARBA00023136"/>
    </source>
</evidence>
<evidence type="ECO:0000256" key="1">
    <source>
        <dbReference type="ARBA" id="ARBA00004141"/>
    </source>
</evidence>
<protein>
    <recommendedName>
        <fullName evidence="11 12">ATP synthase subunit a</fullName>
    </recommendedName>
    <alternativeName>
        <fullName evidence="11">ATP synthase F0 sector subunit a</fullName>
    </alternativeName>
    <alternativeName>
        <fullName evidence="11">F-ATPase subunit 6</fullName>
    </alternativeName>
</protein>
<evidence type="ECO:0000256" key="2">
    <source>
        <dbReference type="ARBA" id="ARBA00006810"/>
    </source>
</evidence>
<organism evidence="13 14">
    <name type="scientific">candidate division WOR-1 bacterium DG_54_3</name>
    <dbReference type="NCBI Taxonomy" id="1703775"/>
    <lineage>
        <taxon>Bacteria</taxon>
        <taxon>Bacillati</taxon>
        <taxon>Saganbacteria</taxon>
    </lineage>
</organism>
<comment type="function">
    <text evidence="11 12">Key component of the proton channel; it plays a direct role in the translocation of protons across the membrane.</text>
</comment>
<keyword evidence="8 11" id="KW-0406">Ion transport</keyword>
<feature type="transmembrane region" description="Helical" evidence="11">
    <location>
        <begin position="42"/>
        <end position="60"/>
    </location>
</feature>
<feature type="transmembrane region" description="Helical" evidence="11">
    <location>
        <begin position="229"/>
        <end position="254"/>
    </location>
</feature>
<dbReference type="GO" id="GO:0005886">
    <property type="term" value="C:plasma membrane"/>
    <property type="evidence" value="ECO:0007669"/>
    <property type="project" value="UniProtKB-SubCell"/>
</dbReference>
<evidence type="ECO:0000256" key="5">
    <source>
        <dbReference type="ARBA" id="ARBA00022692"/>
    </source>
</evidence>
<proteinExistence type="inferred from homology"/>
<dbReference type="NCBIfam" id="TIGR01131">
    <property type="entry name" value="ATP_synt_6_or_A"/>
    <property type="match status" value="1"/>
</dbReference>
<sequence>MAKHAAEKATEGAPELPNFITLLYEKFGKVAFIGFLHHWENVVFSWMVMIVLSLVAYLAYRKRSIMPGKLQNLVEMAVEGLDNFVCGILGPQGRRYTPFLGTLFVYILSMNFLGLIPGMKSPTSNLNTTVSLAICVFFYVQYTGIRSLGLVGYLKHMAGDPRDVVTWLLVPINIPIHIIEELAKPLSLSLRLFGNITGEDVLITVFVGLGVSALSFFHLPIGIPFHLPFIFLALLTGTIQALVFTLLSTIYFSLMLPHEEH</sequence>
<feature type="transmembrane region" description="Helical" evidence="11">
    <location>
        <begin position="130"/>
        <end position="154"/>
    </location>
</feature>
<dbReference type="EMBL" id="LIZX01000160">
    <property type="protein sequence ID" value="KPJ64838.1"/>
    <property type="molecule type" value="Genomic_DNA"/>
</dbReference>
<keyword evidence="7 11" id="KW-1133">Transmembrane helix</keyword>
<dbReference type="GO" id="GO:0045259">
    <property type="term" value="C:proton-transporting ATP synthase complex"/>
    <property type="evidence" value="ECO:0007669"/>
    <property type="project" value="UniProtKB-KW"/>
</dbReference>
<comment type="similarity">
    <text evidence="2 11 12">Belongs to the ATPase A chain family.</text>
</comment>
<accession>A0A0S7XR39</accession>
<gene>
    <name evidence="11" type="primary">atpB</name>
    <name evidence="13" type="ORF">AMJ44_12040</name>
</gene>
<keyword evidence="10 11" id="KW-0066">ATP synthesis</keyword>
<dbReference type="Gene3D" id="1.20.120.220">
    <property type="entry name" value="ATP synthase, F0 complex, subunit A"/>
    <property type="match status" value="1"/>
</dbReference>
<comment type="subcellular location">
    <subcellularLocation>
        <location evidence="11 12">Cell membrane</location>
        <topology evidence="11 12">Multi-pass membrane protein</topology>
    </subcellularLocation>
    <subcellularLocation>
        <location evidence="1">Membrane</location>
        <topology evidence="1">Multi-pass membrane protein</topology>
    </subcellularLocation>
</comment>
<dbReference type="GO" id="GO:0046933">
    <property type="term" value="F:proton-transporting ATP synthase activity, rotational mechanism"/>
    <property type="evidence" value="ECO:0007669"/>
    <property type="project" value="UniProtKB-UniRule"/>
</dbReference>
<keyword evidence="3 11" id="KW-0813">Transport</keyword>
<dbReference type="InterPro" id="IPR000568">
    <property type="entry name" value="ATP_synth_F0_asu"/>
</dbReference>
<dbReference type="GO" id="GO:0042777">
    <property type="term" value="P:proton motive force-driven plasma membrane ATP synthesis"/>
    <property type="evidence" value="ECO:0007669"/>
    <property type="project" value="TreeGrafter"/>
</dbReference>
<dbReference type="PATRIC" id="fig|1703775.3.peg.1418"/>
<evidence type="ECO:0000256" key="7">
    <source>
        <dbReference type="ARBA" id="ARBA00022989"/>
    </source>
</evidence>
<dbReference type="AlphaFoldDB" id="A0A0S7XR39"/>
<dbReference type="PROSITE" id="PS00449">
    <property type="entry name" value="ATPASE_A"/>
    <property type="match status" value="1"/>
</dbReference>
<keyword evidence="6 11" id="KW-0375">Hydrogen ion transport</keyword>
<dbReference type="Pfam" id="PF00119">
    <property type="entry name" value="ATP-synt_A"/>
    <property type="match status" value="1"/>
</dbReference>
<dbReference type="PRINTS" id="PR00123">
    <property type="entry name" value="ATPASEA"/>
</dbReference>
<evidence type="ECO:0000313" key="13">
    <source>
        <dbReference type="EMBL" id="KPJ64838.1"/>
    </source>
</evidence>
<evidence type="ECO:0000256" key="11">
    <source>
        <dbReference type="HAMAP-Rule" id="MF_01393"/>
    </source>
</evidence>
<keyword evidence="4 11" id="KW-0138">CF(0)</keyword>
<evidence type="ECO:0000256" key="8">
    <source>
        <dbReference type="ARBA" id="ARBA00023065"/>
    </source>
</evidence>
<evidence type="ECO:0000256" key="6">
    <source>
        <dbReference type="ARBA" id="ARBA00022781"/>
    </source>
</evidence>
<dbReference type="InterPro" id="IPR045082">
    <property type="entry name" value="ATP_syn_F0_a_bact/chloroplast"/>
</dbReference>
<keyword evidence="5 11" id="KW-0812">Transmembrane</keyword>
<dbReference type="CDD" id="cd00310">
    <property type="entry name" value="ATP-synt_Fo_a_6"/>
    <property type="match status" value="1"/>
</dbReference>
<name>A0A0S7XR39_UNCSA</name>
<evidence type="ECO:0000256" key="10">
    <source>
        <dbReference type="ARBA" id="ARBA00023310"/>
    </source>
</evidence>
<dbReference type="PANTHER" id="PTHR42823:SF3">
    <property type="entry name" value="ATP SYNTHASE SUBUNIT A, CHLOROPLASTIC"/>
    <property type="match status" value="1"/>
</dbReference>
<dbReference type="InterPro" id="IPR023011">
    <property type="entry name" value="ATP_synth_F0_asu_AS"/>
</dbReference>
<dbReference type="InterPro" id="IPR035908">
    <property type="entry name" value="F0_ATP_A_sf"/>
</dbReference>
<feature type="transmembrane region" description="Helical" evidence="11">
    <location>
        <begin position="201"/>
        <end position="223"/>
    </location>
</feature>
<keyword evidence="9 11" id="KW-0472">Membrane</keyword>
<keyword evidence="11" id="KW-1003">Cell membrane</keyword>
<feature type="transmembrane region" description="Helical" evidence="11">
    <location>
        <begin position="99"/>
        <end position="118"/>
    </location>
</feature>
<dbReference type="PANTHER" id="PTHR42823">
    <property type="entry name" value="ATP SYNTHASE SUBUNIT A, CHLOROPLASTIC"/>
    <property type="match status" value="1"/>
</dbReference>
<dbReference type="Proteomes" id="UP000051861">
    <property type="component" value="Unassembled WGS sequence"/>
</dbReference>
<evidence type="ECO:0000256" key="4">
    <source>
        <dbReference type="ARBA" id="ARBA00022547"/>
    </source>
</evidence>